<dbReference type="RefSeq" id="WP_210346394.1">
    <property type="nucleotide sequence ID" value="NZ_JAEQMY010000037.1"/>
</dbReference>
<keyword evidence="2" id="KW-0378">Hydrolase</keyword>
<dbReference type="GO" id="GO:0004519">
    <property type="term" value="F:endonuclease activity"/>
    <property type="evidence" value="ECO:0007669"/>
    <property type="project" value="UniProtKB-KW"/>
</dbReference>
<dbReference type="EMBL" id="JAEQMY010000037">
    <property type="protein sequence ID" value="MBL0406252.1"/>
    <property type="molecule type" value="Genomic_DNA"/>
</dbReference>
<sequence length="136" mass="15244">MSLTASSREPVMPFVATEDVSTTARRKLSPRRRLQVWESTGGVCVLCTRRIDGVRERWIAEHIRALELGGVDDLSNIGPAHEACAVTKTREDHRRAAHAKRQKIQHIGAEASKRPLPFGKGSRWKRTLSGKIVPRE</sequence>
<dbReference type="CDD" id="cd00085">
    <property type="entry name" value="HNHc"/>
    <property type="match status" value="1"/>
</dbReference>
<accession>A0A936ZAM8</accession>
<gene>
    <name evidence="2" type="ORF">JKG68_20030</name>
</gene>
<dbReference type="InterPro" id="IPR003615">
    <property type="entry name" value="HNH_nuc"/>
</dbReference>
<dbReference type="SMART" id="SM00507">
    <property type="entry name" value="HNHc"/>
    <property type="match status" value="1"/>
</dbReference>
<name>A0A936ZAM8_9HYPH</name>
<organism evidence="2 3">
    <name type="scientific">Microvirga aerilata</name>
    <dbReference type="NCBI Taxonomy" id="670292"/>
    <lineage>
        <taxon>Bacteria</taxon>
        <taxon>Pseudomonadati</taxon>
        <taxon>Pseudomonadota</taxon>
        <taxon>Alphaproteobacteria</taxon>
        <taxon>Hyphomicrobiales</taxon>
        <taxon>Methylobacteriaceae</taxon>
        <taxon>Microvirga</taxon>
    </lineage>
</organism>
<evidence type="ECO:0000313" key="2">
    <source>
        <dbReference type="EMBL" id="MBL0406252.1"/>
    </source>
</evidence>
<keyword evidence="2" id="KW-0255">Endonuclease</keyword>
<reference evidence="2" key="1">
    <citation type="submission" date="2021-01" db="EMBL/GenBank/DDBJ databases">
        <title>Microvirga sp.</title>
        <authorList>
            <person name="Kim M.K."/>
        </authorList>
    </citation>
    <scope>NUCLEOTIDE SEQUENCE</scope>
    <source>
        <strain evidence="2">5420S-16</strain>
    </source>
</reference>
<dbReference type="Pfam" id="PF01844">
    <property type="entry name" value="HNH"/>
    <property type="match status" value="1"/>
</dbReference>
<dbReference type="Proteomes" id="UP000605848">
    <property type="component" value="Unassembled WGS sequence"/>
</dbReference>
<dbReference type="GO" id="GO:0008270">
    <property type="term" value="F:zinc ion binding"/>
    <property type="evidence" value="ECO:0007669"/>
    <property type="project" value="InterPro"/>
</dbReference>
<proteinExistence type="predicted"/>
<evidence type="ECO:0000259" key="1">
    <source>
        <dbReference type="SMART" id="SM00507"/>
    </source>
</evidence>
<dbReference type="Gene3D" id="1.10.30.50">
    <property type="match status" value="1"/>
</dbReference>
<feature type="domain" description="HNH nuclease" evidence="1">
    <location>
        <begin position="31"/>
        <end position="86"/>
    </location>
</feature>
<evidence type="ECO:0000313" key="3">
    <source>
        <dbReference type="Proteomes" id="UP000605848"/>
    </source>
</evidence>
<dbReference type="AlphaFoldDB" id="A0A936ZAM8"/>
<dbReference type="InterPro" id="IPR002711">
    <property type="entry name" value="HNH"/>
</dbReference>
<dbReference type="GO" id="GO:0003676">
    <property type="term" value="F:nucleic acid binding"/>
    <property type="evidence" value="ECO:0007669"/>
    <property type="project" value="InterPro"/>
</dbReference>
<comment type="caution">
    <text evidence="2">The sequence shown here is derived from an EMBL/GenBank/DDBJ whole genome shotgun (WGS) entry which is preliminary data.</text>
</comment>
<keyword evidence="3" id="KW-1185">Reference proteome</keyword>
<keyword evidence="2" id="KW-0540">Nuclease</keyword>
<protein>
    <submittedName>
        <fullName evidence="2">HNH endonuclease</fullName>
    </submittedName>
</protein>